<dbReference type="Gene3D" id="2.60.120.200">
    <property type="match status" value="1"/>
</dbReference>
<evidence type="ECO:0000256" key="4">
    <source>
        <dbReference type="ARBA" id="ARBA00023295"/>
    </source>
</evidence>
<evidence type="ECO:0000256" key="5">
    <source>
        <dbReference type="SAM" id="SignalP"/>
    </source>
</evidence>
<name>A0A1I1ULX9_9ACTN</name>
<dbReference type="AlphaFoldDB" id="A0A1I1ULX9"/>
<dbReference type="Pfam" id="PF07532">
    <property type="entry name" value="Big_4"/>
    <property type="match status" value="1"/>
</dbReference>
<dbReference type="EMBL" id="FOLM01000025">
    <property type="protein sequence ID" value="SFD71872.1"/>
    <property type="molecule type" value="Genomic_DNA"/>
</dbReference>
<dbReference type="InterPro" id="IPR023296">
    <property type="entry name" value="Glyco_hydro_beta-prop_sf"/>
</dbReference>
<dbReference type="CDD" id="cd08983">
    <property type="entry name" value="GH43_Bt3655-like"/>
    <property type="match status" value="1"/>
</dbReference>
<dbReference type="InterPro" id="IPR013320">
    <property type="entry name" value="ConA-like_dom_sf"/>
</dbReference>
<feature type="domain" description="Atrophied bacterial Ig" evidence="7">
    <location>
        <begin position="269"/>
        <end position="348"/>
    </location>
</feature>
<keyword evidence="4" id="KW-0326">Glycosidase</keyword>
<feature type="domain" description="Bacterial Ig-like" evidence="6">
    <location>
        <begin position="697"/>
        <end position="752"/>
    </location>
</feature>
<reference evidence="8 9" key="1">
    <citation type="submission" date="2016-10" db="EMBL/GenBank/DDBJ databases">
        <authorList>
            <person name="de Groot N.N."/>
        </authorList>
    </citation>
    <scope>NUCLEOTIDE SEQUENCE [LARGE SCALE GENOMIC DNA]</scope>
    <source>
        <strain evidence="8 9">CGMCC 4.5739</strain>
    </source>
</reference>
<feature type="signal peptide" evidence="5">
    <location>
        <begin position="1"/>
        <end position="28"/>
    </location>
</feature>
<dbReference type="Pfam" id="PF04616">
    <property type="entry name" value="Glyco_hydro_43"/>
    <property type="match status" value="1"/>
</dbReference>
<dbReference type="InterPro" id="IPR050727">
    <property type="entry name" value="GH43_arabinanases"/>
</dbReference>
<evidence type="ECO:0000256" key="2">
    <source>
        <dbReference type="ARBA" id="ARBA00009865"/>
    </source>
</evidence>
<evidence type="ECO:0000313" key="9">
    <source>
        <dbReference type="Proteomes" id="UP000199207"/>
    </source>
</evidence>
<keyword evidence="5" id="KW-0732">Signal</keyword>
<dbReference type="PANTHER" id="PTHR43301">
    <property type="entry name" value="ARABINAN ENDO-1,5-ALPHA-L-ARABINOSIDASE"/>
    <property type="match status" value="1"/>
</dbReference>
<evidence type="ECO:0000313" key="8">
    <source>
        <dbReference type="EMBL" id="SFD71872.1"/>
    </source>
</evidence>
<dbReference type="Pfam" id="PF20578">
    <property type="entry name" value="aBig_2"/>
    <property type="match status" value="1"/>
</dbReference>
<comment type="pathway">
    <text evidence="1">Glycan metabolism; L-arabinan degradation.</text>
</comment>
<keyword evidence="3 8" id="KW-0378">Hydrolase</keyword>
<dbReference type="Gene3D" id="2.60.40.10">
    <property type="entry name" value="Immunoglobulins"/>
    <property type="match status" value="2"/>
</dbReference>
<evidence type="ECO:0000256" key="3">
    <source>
        <dbReference type="ARBA" id="ARBA00022801"/>
    </source>
</evidence>
<dbReference type="InterPro" id="IPR046780">
    <property type="entry name" value="aBig_2"/>
</dbReference>
<feature type="chain" id="PRO_5038444088" evidence="5">
    <location>
        <begin position="29"/>
        <end position="1035"/>
    </location>
</feature>
<dbReference type="SUPFAM" id="SSF75005">
    <property type="entry name" value="Arabinanase/levansucrase/invertase"/>
    <property type="match status" value="1"/>
</dbReference>
<dbReference type="InterPro" id="IPR058094">
    <property type="entry name" value="Ig-like_OmpL47-like"/>
</dbReference>
<evidence type="ECO:0000259" key="6">
    <source>
        <dbReference type="Pfam" id="PF07532"/>
    </source>
</evidence>
<dbReference type="GO" id="GO:0004553">
    <property type="term" value="F:hydrolase activity, hydrolyzing O-glycosyl compounds"/>
    <property type="evidence" value="ECO:0007669"/>
    <property type="project" value="InterPro"/>
</dbReference>
<dbReference type="InterPro" id="IPR006311">
    <property type="entry name" value="TAT_signal"/>
</dbReference>
<sequence>MRKTTRRRAGIGALLSAALLAGSLTVTAAPTHAAEAPDPGLVAWYRLDETEGTRAADSSGNGNDGTVEGEAAWRSGAGFAFTGGPESSGNAIRLPDSLLAGLDEITVDFDVSVDPGLTGNWFMFNLGNRQNWPDGDGYLFVTGSDADGRLRAAMAESGHATEQSATAATALPAGAWKHITYTVRGGSAASPGTARLYVDGTLVAENSGITSLPGAIGEPDGVSAHNWLGRSAYPADNSFAGMLRDFRIYDRALAESEVTARMAAKAQEAADAVTLTDADGVRENLTLPTAGAYGAELTWRSADESVVTATGEVTRPEHGAEAVTVPLTVTASLAGATATRTIPVTVLPRPAPAPYEAYFFPYFAGESTDDGEKIYFAASKGNDPTAWDELNGARPVLTSTMGERGLRDPFLIRSPEGDKFYLLATDLKIYGGNNFGEAQESGSRHLMVWESTDLVHWSDQRMVKVSSDFAGNTWAPEAFWDEASGQYVVYWASNLYPTTDVESRDVRTTYNRMMYATTRDFRTFSEARPWVDVQRGAGLGMIDATVVRDGDTFYRFIKDEASMTIRQERSTDLMAQVSGELPTASSAPWSLVAERIGVGQPNPWGGTFTGGEGPTVFRDNVIPDRWHMLIDQPGYHGGQGYLAFYTDDIASGSWTSVPEAELPSSPRHGTVIPVSQDELDALRAAYQPHLLATAAAPAEVRTREGVAPELPATVEVGYADGSTRATAVDWDEVAPGQYAAWGTFRVEGALTGQRLRAEATVTVTDAADPVVELGTDPDGPDGLADWFTVPVTARATATDDTGVRQVELSLDDGATWTATDGGEASLPLGDGRHTVLARAADLTGNVSAPVGREIAVDTEAPVSRAVWNGEDRTVTIASADNTSGVARVEYLAGAGSSWTVYTGPLTFGDVATTVLYRAVDHAGLVEQTNSIAVPRRQLDATTTTATLTRKSVGPGGEVSAVVEVTGGAATPTGEIRILSGGDLEVGRGTLSGGRATIAIDTATLGTGTWRLTVGYAGDDNHATSAAEVTLKVRKR</sequence>
<organism evidence="8 9">
    <name type="scientific">Streptomyces aidingensis</name>
    <dbReference type="NCBI Taxonomy" id="910347"/>
    <lineage>
        <taxon>Bacteria</taxon>
        <taxon>Bacillati</taxon>
        <taxon>Actinomycetota</taxon>
        <taxon>Actinomycetes</taxon>
        <taxon>Kitasatosporales</taxon>
        <taxon>Streptomycetaceae</taxon>
        <taxon>Streptomyces</taxon>
    </lineage>
</organism>
<accession>A0A1I1ULX9</accession>
<proteinExistence type="inferred from homology"/>
<dbReference type="InterPro" id="IPR014756">
    <property type="entry name" value="Ig_E-set"/>
</dbReference>
<comment type="similarity">
    <text evidence="2">Belongs to the glycosyl hydrolase 43 family.</text>
</comment>
<dbReference type="NCBIfam" id="NF047446">
    <property type="entry name" value="barrel_OmpL47"/>
    <property type="match status" value="1"/>
</dbReference>
<dbReference type="Proteomes" id="UP000199207">
    <property type="component" value="Unassembled WGS sequence"/>
</dbReference>
<evidence type="ECO:0000259" key="7">
    <source>
        <dbReference type="Pfam" id="PF20578"/>
    </source>
</evidence>
<dbReference type="Pfam" id="PF13385">
    <property type="entry name" value="Laminin_G_3"/>
    <property type="match status" value="1"/>
</dbReference>
<dbReference type="RefSeq" id="WP_093841550.1">
    <property type="nucleotide sequence ID" value="NZ_FOLM01000025.1"/>
</dbReference>
<protein>
    <submittedName>
        <fullName evidence="8">Glycosyl hydrolases family 43</fullName>
    </submittedName>
</protein>
<dbReference type="InterPro" id="IPR013783">
    <property type="entry name" value="Ig-like_fold"/>
</dbReference>
<dbReference type="Gene3D" id="2.115.10.20">
    <property type="entry name" value="Glycosyl hydrolase domain, family 43"/>
    <property type="match status" value="1"/>
</dbReference>
<dbReference type="GO" id="GO:0005975">
    <property type="term" value="P:carbohydrate metabolic process"/>
    <property type="evidence" value="ECO:0007669"/>
    <property type="project" value="InterPro"/>
</dbReference>
<dbReference type="OrthoDB" id="9758923at2"/>
<dbReference type="PROSITE" id="PS51318">
    <property type="entry name" value="TAT"/>
    <property type="match status" value="1"/>
</dbReference>
<dbReference type="SUPFAM" id="SSF81296">
    <property type="entry name" value="E set domains"/>
    <property type="match status" value="1"/>
</dbReference>
<dbReference type="InterPro" id="IPR006710">
    <property type="entry name" value="Glyco_hydro_43"/>
</dbReference>
<dbReference type="InterPro" id="IPR011081">
    <property type="entry name" value="Big_4"/>
</dbReference>
<dbReference type="SUPFAM" id="SSF49899">
    <property type="entry name" value="Concanavalin A-like lectins/glucanases"/>
    <property type="match status" value="1"/>
</dbReference>
<dbReference type="STRING" id="910347.SAMN05421773_12523"/>
<dbReference type="PANTHER" id="PTHR43301:SF3">
    <property type="entry name" value="ARABINAN ENDO-1,5-ALPHA-L-ARABINOSIDASE A-RELATED"/>
    <property type="match status" value="1"/>
</dbReference>
<keyword evidence="9" id="KW-1185">Reference proteome</keyword>
<gene>
    <name evidence="8" type="ORF">SAMN05421773_12523</name>
</gene>
<evidence type="ECO:0000256" key="1">
    <source>
        <dbReference type="ARBA" id="ARBA00004834"/>
    </source>
</evidence>